<gene>
    <name evidence="1" type="ORF">Pint_18684</name>
</gene>
<organism evidence="1 2">
    <name type="scientific">Pistacia integerrima</name>
    <dbReference type="NCBI Taxonomy" id="434235"/>
    <lineage>
        <taxon>Eukaryota</taxon>
        <taxon>Viridiplantae</taxon>
        <taxon>Streptophyta</taxon>
        <taxon>Embryophyta</taxon>
        <taxon>Tracheophyta</taxon>
        <taxon>Spermatophyta</taxon>
        <taxon>Magnoliopsida</taxon>
        <taxon>eudicotyledons</taxon>
        <taxon>Gunneridae</taxon>
        <taxon>Pentapetalae</taxon>
        <taxon>rosids</taxon>
        <taxon>malvids</taxon>
        <taxon>Sapindales</taxon>
        <taxon>Anacardiaceae</taxon>
        <taxon>Pistacia</taxon>
    </lineage>
</organism>
<dbReference type="EMBL" id="CM047739">
    <property type="protein sequence ID" value="KAJ0042135.1"/>
    <property type="molecule type" value="Genomic_DNA"/>
</dbReference>
<protein>
    <submittedName>
        <fullName evidence="1">Uncharacterized protein</fullName>
    </submittedName>
</protein>
<accession>A0ACC0YWY9</accession>
<proteinExistence type="predicted"/>
<keyword evidence="2" id="KW-1185">Reference proteome</keyword>
<reference evidence="2" key="1">
    <citation type="journal article" date="2023" name="G3 (Bethesda)">
        <title>Genome assembly and association tests identify interacting loci associated with vigor, precocity, and sex in interspecific pistachio rootstocks.</title>
        <authorList>
            <person name="Palmer W."/>
            <person name="Jacygrad E."/>
            <person name="Sagayaradj S."/>
            <person name="Cavanaugh K."/>
            <person name="Han R."/>
            <person name="Bertier L."/>
            <person name="Beede B."/>
            <person name="Kafkas S."/>
            <person name="Golino D."/>
            <person name="Preece J."/>
            <person name="Michelmore R."/>
        </authorList>
    </citation>
    <scope>NUCLEOTIDE SEQUENCE [LARGE SCALE GENOMIC DNA]</scope>
</reference>
<sequence length="296" mass="32880">MSAAESYAMVGGDGAHSYFKNSTYQRLVVDAAKEMINEAIDNNLDIKNLGIFDSSKPFKMADLGCSTGPNTFIAVQNVIETVEKKCLIEHQNPSALEFQVFFNDQYENDFNTLFKTLPPSRKYFAAGVPGPFQSRLFPKSTLHLVHSSYALHWLSKLPEKIVDRNSPAWNKGSIYCTGLLKEVTEAYSAQYNQDMESFLNARAQELVAGGLMVIALSGLPNDIPMSKTSEGIKYSAEGLISHIRAVFGGLIQEHFGNDCVEQIFNHFTTKVEENFSSDLKSTDKVSLFMVLKSISN</sequence>
<dbReference type="Proteomes" id="UP001163603">
    <property type="component" value="Chromosome 4"/>
</dbReference>
<evidence type="ECO:0000313" key="2">
    <source>
        <dbReference type="Proteomes" id="UP001163603"/>
    </source>
</evidence>
<evidence type="ECO:0000313" key="1">
    <source>
        <dbReference type="EMBL" id="KAJ0042135.1"/>
    </source>
</evidence>
<comment type="caution">
    <text evidence="1">The sequence shown here is derived from an EMBL/GenBank/DDBJ whole genome shotgun (WGS) entry which is preliminary data.</text>
</comment>
<name>A0ACC0YWY9_9ROSI</name>